<feature type="compositionally biased region" description="Basic and acidic residues" evidence="1">
    <location>
        <begin position="448"/>
        <end position="458"/>
    </location>
</feature>
<name>A0ABT6FDI3_9BACT</name>
<feature type="region of interest" description="Disordered" evidence="1">
    <location>
        <begin position="448"/>
        <end position="658"/>
    </location>
</feature>
<dbReference type="RefSeq" id="WP_277861961.1">
    <property type="nucleotide sequence ID" value="NZ_JARRAG010000002.1"/>
</dbReference>
<dbReference type="EMBL" id="JARRAG010000002">
    <property type="protein sequence ID" value="MDG3005630.1"/>
    <property type="molecule type" value="Genomic_DNA"/>
</dbReference>
<feature type="compositionally biased region" description="Low complexity" evidence="1">
    <location>
        <begin position="473"/>
        <end position="482"/>
    </location>
</feature>
<evidence type="ECO:0000256" key="1">
    <source>
        <dbReference type="SAM" id="MobiDB-lite"/>
    </source>
</evidence>
<dbReference type="Proteomes" id="UP001216907">
    <property type="component" value="Unassembled WGS sequence"/>
</dbReference>
<protein>
    <submittedName>
        <fullName evidence="2">Uncharacterized protein</fullName>
    </submittedName>
</protein>
<dbReference type="InterPro" id="IPR024447">
    <property type="entry name" value="YXWGXW_rpt"/>
</dbReference>
<feature type="compositionally biased region" description="Low complexity" evidence="1">
    <location>
        <begin position="598"/>
        <end position="627"/>
    </location>
</feature>
<comment type="caution">
    <text evidence="2">The sequence shown here is derived from an EMBL/GenBank/DDBJ whole genome shotgun (WGS) entry which is preliminary data.</text>
</comment>
<keyword evidence="3" id="KW-1185">Reference proteome</keyword>
<reference evidence="2 3" key="1">
    <citation type="submission" date="2023-03" db="EMBL/GenBank/DDBJ databases">
        <title>Paludisphaera mucosa sp. nov. a novel planctomycete from northern fen.</title>
        <authorList>
            <person name="Ivanova A."/>
        </authorList>
    </citation>
    <scope>NUCLEOTIDE SEQUENCE [LARGE SCALE GENOMIC DNA]</scope>
    <source>
        <strain evidence="2 3">Pla2</strain>
    </source>
</reference>
<feature type="compositionally biased region" description="Basic and acidic residues" evidence="1">
    <location>
        <begin position="546"/>
        <end position="559"/>
    </location>
</feature>
<accession>A0ABT6FDI3</accession>
<feature type="compositionally biased region" description="Pro residues" evidence="1">
    <location>
        <begin position="630"/>
        <end position="641"/>
    </location>
</feature>
<evidence type="ECO:0000313" key="3">
    <source>
        <dbReference type="Proteomes" id="UP001216907"/>
    </source>
</evidence>
<evidence type="ECO:0000313" key="2">
    <source>
        <dbReference type="EMBL" id="MDG3005630.1"/>
    </source>
</evidence>
<feature type="compositionally biased region" description="Pro residues" evidence="1">
    <location>
        <begin position="461"/>
        <end position="472"/>
    </location>
</feature>
<organism evidence="2 3">
    <name type="scientific">Paludisphaera mucosa</name>
    <dbReference type="NCBI Taxonomy" id="3030827"/>
    <lineage>
        <taxon>Bacteria</taxon>
        <taxon>Pseudomonadati</taxon>
        <taxon>Planctomycetota</taxon>
        <taxon>Planctomycetia</taxon>
        <taxon>Isosphaerales</taxon>
        <taxon>Isosphaeraceae</taxon>
        <taxon>Paludisphaera</taxon>
    </lineage>
</organism>
<sequence>MGRSPKLGNEEPRARGLWPLAAIWLVGLPTLYATARAQAPADGSQAGVEVLTRGPVHEAFAVPVVNDPRPGLVAPKTPPPAVEELPPDEKPAGDDVQWMAGYWSWDQSRADFVWISGIWREPPPGRQWVPGYWNPVANGCQWVPGAWIPVAQAGPATLDADVMPAQGEAVYLPEPPASLEVGPNIPQPAGEVFWSPGCWSWRQSRYVWRPGFWAAVQPTWVWVPAHYVWTPGGCLFVEGYWDLPLVERGILFAPVYYAQPVYLQPAYVYSPTITIAAPGLVANLFVQPSYNHYCFGDYYDRSFLSVGVFPWFSMTYVSGPRPPAYYDPLFTFYASVNVRSNPGWAARCREDYVLRRDNIAMRPPRTYIEQTRIVQTNVNITNNITINRQGPGGRPGHRPGPAAMIGRPIDQVAMRRSGPEPGGPRMERVGVDARRQWQTRSREMADFRLQRAGREVEAAPRPGPGGPRPGQPPQLAQARPRPFAMAASPVSAPRLDRPQVERPTGPMRRPEHQASPSVGTAARPAGPRHLAANDGVPPVAGSTRPQVRERPPGRVERPVARGAGPAFPGHQPDPAANRPGLSHLGKAEGAPARPNPAGPAAGRPFAPRHLGEGPATAQPPRAGAPRANPRRPPPTPHPAGPVPRAGRRNPEADGRPNP</sequence>
<feature type="compositionally biased region" description="Basic and acidic residues" evidence="1">
    <location>
        <begin position="648"/>
        <end position="658"/>
    </location>
</feature>
<gene>
    <name evidence="2" type="ORF">PZE19_17725</name>
</gene>
<dbReference type="Pfam" id="PF12779">
    <property type="entry name" value="WXXGXW"/>
    <property type="match status" value="4"/>
</dbReference>
<proteinExistence type="predicted"/>